<evidence type="ECO:0000313" key="2">
    <source>
        <dbReference type="EMBL" id="GCE59593.1"/>
    </source>
</evidence>
<feature type="domain" description="Transposase IS204/IS1001/IS1096/IS1165 DDE" evidence="1">
    <location>
        <begin position="17"/>
        <end position="46"/>
    </location>
</feature>
<dbReference type="Proteomes" id="UP000289660">
    <property type="component" value="Unassembled WGS sequence"/>
</dbReference>
<comment type="caution">
    <text evidence="2">The sequence shown here is derived from an EMBL/GenBank/DDBJ whole genome shotgun (WGS) entry which is preliminary data.</text>
</comment>
<gene>
    <name evidence="2" type="ORF">MiAbB_01511</name>
</gene>
<accession>A0A402DBL5</accession>
<name>A0A402DBL5_MICAE</name>
<evidence type="ECO:0000259" key="1">
    <source>
        <dbReference type="Pfam" id="PF01610"/>
    </source>
</evidence>
<organism evidence="2 3">
    <name type="scientific">Microcystis aeruginosa NIES-4285</name>
    <dbReference type="NCBI Taxonomy" id="2497681"/>
    <lineage>
        <taxon>Bacteria</taxon>
        <taxon>Bacillati</taxon>
        <taxon>Cyanobacteriota</taxon>
        <taxon>Cyanophyceae</taxon>
        <taxon>Oscillatoriophycideae</taxon>
        <taxon>Chroococcales</taxon>
        <taxon>Microcystaceae</taxon>
        <taxon>Microcystis</taxon>
    </lineage>
</organism>
<reference evidence="3" key="1">
    <citation type="submission" date="2018-12" db="EMBL/GenBank/DDBJ databases">
        <title>Genome sequence of Microcystis aeruginosa NIES-4285.</title>
        <authorList>
            <person name="Tanabe Y."/>
        </authorList>
    </citation>
    <scope>NUCLEOTIDE SEQUENCE [LARGE SCALE GENOMIC DNA]</scope>
    <source>
        <strain evidence="3">NIES-4285</strain>
    </source>
</reference>
<evidence type="ECO:0000313" key="3">
    <source>
        <dbReference type="Proteomes" id="UP000289660"/>
    </source>
</evidence>
<dbReference type="InterPro" id="IPR002560">
    <property type="entry name" value="Transposase_DDE"/>
</dbReference>
<proteinExistence type="predicted"/>
<dbReference type="EMBL" id="BIFY01000018">
    <property type="protein sequence ID" value="GCE59593.1"/>
    <property type="molecule type" value="Genomic_DNA"/>
</dbReference>
<protein>
    <recommendedName>
        <fullName evidence="1">Transposase IS204/IS1001/IS1096/IS1165 DDE domain-containing protein</fullName>
    </recommendedName>
</protein>
<dbReference type="AlphaFoldDB" id="A0A402DBL5"/>
<sequence length="51" mass="5973">MILLLRCPTRVLPQSQRLDNYCENYTTNGLTEGMNTKIKPIKRISYELKQS</sequence>
<dbReference type="Pfam" id="PF01610">
    <property type="entry name" value="DDE_Tnp_ISL3"/>
    <property type="match status" value="1"/>
</dbReference>